<sequence>MATPSTRKRAGHRRCFRGRVNPRRGSGPENLPCRGISSSGRCPWRVVPLRLRFASGGPPNAHSMTLAARGVAELFRLVGREEEINRQILAFSISHDHRLVRIYGHYPVIQGKDIKYYRHPVRTFDFTELDSKDKWTAYRFTKNVYDIWMPQHFKRICSAIDQLPADLEFNVPSLAETGLSQSLESHGLSESDVGSSSLPAQDSQPGNAGAPKATPDTSFTETGGAERRKGKTKR</sequence>
<dbReference type="PANTHER" id="PTHR42470:SF2">
    <property type="match status" value="1"/>
</dbReference>
<gene>
    <name evidence="3" type="ORF">HIM_08937</name>
</gene>
<dbReference type="InterPro" id="IPR057684">
    <property type="entry name" value="DUF7924"/>
</dbReference>
<feature type="compositionally biased region" description="Polar residues" evidence="1">
    <location>
        <begin position="192"/>
        <end position="206"/>
    </location>
</feature>
<dbReference type="AlphaFoldDB" id="A0A0F7ZGY0"/>
<accession>A0A0F7ZGY0</accession>
<evidence type="ECO:0000259" key="2">
    <source>
        <dbReference type="Pfam" id="PF25545"/>
    </source>
</evidence>
<feature type="region of interest" description="Disordered" evidence="1">
    <location>
        <begin position="185"/>
        <end position="234"/>
    </location>
</feature>
<reference evidence="3 4" key="1">
    <citation type="journal article" date="2014" name="Genome Biol. Evol.">
        <title>Comparative genomics and transcriptomics analyses reveal divergent lifestyle features of nematode endoparasitic fungus Hirsutella minnesotensis.</title>
        <authorList>
            <person name="Lai Y."/>
            <person name="Liu K."/>
            <person name="Zhang X."/>
            <person name="Zhang X."/>
            <person name="Li K."/>
            <person name="Wang N."/>
            <person name="Shu C."/>
            <person name="Wu Y."/>
            <person name="Wang C."/>
            <person name="Bushley K.E."/>
            <person name="Xiang M."/>
            <person name="Liu X."/>
        </authorList>
    </citation>
    <scope>NUCLEOTIDE SEQUENCE [LARGE SCALE GENOMIC DNA]</scope>
    <source>
        <strain evidence="3 4">3608</strain>
    </source>
</reference>
<evidence type="ECO:0000313" key="3">
    <source>
        <dbReference type="EMBL" id="KJZ71676.1"/>
    </source>
</evidence>
<feature type="domain" description="DUF7924" evidence="2">
    <location>
        <begin position="60"/>
        <end position="160"/>
    </location>
</feature>
<dbReference type="OrthoDB" id="5132737at2759"/>
<name>A0A0F7ZGY0_9HYPO</name>
<evidence type="ECO:0000313" key="4">
    <source>
        <dbReference type="Proteomes" id="UP000054481"/>
    </source>
</evidence>
<proteinExistence type="predicted"/>
<dbReference type="PANTHER" id="PTHR42470">
    <property type="entry name" value="VAST DOMAIN-CONTAINING PROTEIN"/>
    <property type="match status" value="1"/>
</dbReference>
<dbReference type="Proteomes" id="UP000054481">
    <property type="component" value="Unassembled WGS sequence"/>
</dbReference>
<organism evidence="3 4">
    <name type="scientific">Hirsutella minnesotensis 3608</name>
    <dbReference type="NCBI Taxonomy" id="1043627"/>
    <lineage>
        <taxon>Eukaryota</taxon>
        <taxon>Fungi</taxon>
        <taxon>Dikarya</taxon>
        <taxon>Ascomycota</taxon>
        <taxon>Pezizomycotina</taxon>
        <taxon>Sordariomycetes</taxon>
        <taxon>Hypocreomycetidae</taxon>
        <taxon>Hypocreales</taxon>
        <taxon>Ophiocordycipitaceae</taxon>
        <taxon>Hirsutella</taxon>
    </lineage>
</organism>
<keyword evidence="4" id="KW-1185">Reference proteome</keyword>
<protein>
    <recommendedName>
        <fullName evidence="2">DUF7924 domain-containing protein</fullName>
    </recommendedName>
</protein>
<evidence type="ECO:0000256" key="1">
    <source>
        <dbReference type="SAM" id="MobiDB-lite"/>
    </source>
</evidence>
<dbReference type="EMBL" id="KQ030566">
    <property type="protein sequence ID" value="KJZ71676.1"/>
    <property type="molecule type" value="Genomic_DNA"/>
</dbReference>
<dbReference type="Pfam" id="PF25545">
    <property type="entry name" value="DUF7924"/>
    <property type="match status" value="1"/>
</dbReference>